<dbReference type="Proteomes" id="UP000031512">
    <property type="component" value="Unassembled WGS sequence"/>
</dbReference>
<dbReference type="EMBL" id="ACOU01000007">
    <property type="protein sequence ID" value="EKX72573.1"/>
    <property type="molecule type" value="Genomic_DNA"/>
</dbReference>
<dbReference type="Gene3D" id="3.30.420.10">
    <property type="entry name" value="Ribonuclease H-like superfamily/Ribonuclease H"/>
    <property type="match status" value="1"/>
</dbReference>
<dbReference type="Gene3D" id="2.40.50.730">
    <property type="match status" value="1"/>
</dbReference>
<feature type="compositionally biased region" description="Acidic residues" evidence="1">
    <location>
        <begin position="66"/>
        <end position="79"/>
    </location>
</feature>
<dbReference type="GO" id="GO:0006273">
    <property type="term" value="P:lagging strand elongation"/>
    <property type="evidence" value="ECO:0007669"/>
    <property type="project" value="TreeGrafter"/>
</dbReference>
<reference evidence="4 5" key="1">
    <citation type="journal article" date="2012" name="BMC Genomics">
        <title>Comparative genomic analysis and phylogenetic position of Theileria equi.</title>
        <authorList>
            <person name="Kappmeyer L.S."/>
            <person name="Thiagarajan M."/>
            <person name="Herndon D.R."/>
            <person name="Ramsay J.D."/>
            <person name="Caler E."/>
            <person name="Djikeng A."/>
            <person name="Gillespie J.J."/>
            <person name="Lau A.O."/>
            <person name="Roalson E.H."/>
            <person name="Silva J.C."/>
            <person name="Silva M.G."/>
            <person name="Suarez C.E."/>
            <person name="Ueti M.W."/>
            <person name="Nene V.M."/>
            <person name="Mealey R.H."/>
            <person name="Knowles D.P."/>
            <person name="Brayton K.A."/>
        </authorList>
    </citation>
    <scope>NUCLEOTIDE SEQUENCE [LARGE SCALE GENOMIC DNA]</scope>
    <source>
        <strain evidence="4 5">WA</strain>
    </source>
</reference>
<dbReference type="GO" id="GO:1902975">
    <property type="term" value="P:mitotic DNA replication initiation"/>
    <property type="evidence" value="ECO:0007669"/>
    <property type="project" value="TreeGrafter"/>
</dbReference>
<gene>
    <name evidence="4" type="ORF">BEWA_050410</name>
</gene>
<dbReference type="PANTHER" id="PTHR45861">
    <property type="entry name" value="DNA POLYMERASE ALPHA CATALYTIC SUBUNIT"/>
    <property type="match status" value="1"/>
</dbReference>
<keyword evidence="4" id="KW-0548">Nucleotidyltransferase</keyword>
<evidence type="ECO:0000256" key="1">
    <source>
        <dbReference type="SAM" id="MobiDB-lite"/>
    </source>
</evidence>
<dbReference type="KEGG" id="beq:BEWA_050410"/>
<dbReference type="InterPro" id="IPR012337">
    <property type="entry name" value="RNaseH-like_sf"/>
</dbReference>
<dbReference type="CDD" id="cd05776">
    <property type="entry name" value="DNA_polB_alpha_exo"/>
    <property type="match status" value="1"/>
</dbReference>
<dbReference type="EC" id="2.7.7.7" evidence="4"/>
<feature type="region of interest" description="Disordered" evidence="1">
    <location>
        <begin position="1"/>
        <end position="28"/>
    </location>
</feature>
<organism evidence="4 5">
    <name type="scientific">Theileria equi strain WA</name>
    <dbReference type="NCBI Taxonomy" id="1537102"/>
    <lineage>
        <taxon>Eukaryota</taxon>
        <taxon>Sar</taxon>
        <taxon>Alveolata</taxon>
        <taxon>Apicomplexa</taxon>
        <taxon>Aconoidasida</taxon>
        <taxon>Piroplasmida</taxon>
        <taxon>Theileriidae</taxon>
        <taxon>Theileria</taxon>
    </lineage>
</organism>
<evidence type="ECO:0000313" key="5">
    <source>
        <dbReference type="Proteomes" id="UP000031512"/>
    </source>
</evidence>
<evidence type="ECO:0000259" key="3">
    <source>
        <dbReference type="Pfam" id="PF12254"/>
    </source>
</evidence>
<dbReference type="InterPro" id="IPR006133">
    <property type="entry name" value="DNA-dir_DNA_pol_B_exonuc"/>
</dbReference>
<dbReference type="AlphaFoldDB" id="L1LBM0"/>
<sequence length="755" mass="85721">MAKKASSVSSALSKIRNQRTGKTSALDEYEVEDENDRIYEVITEEEYNERNRKRRLDDFIEGGGFSEDEMDDDLDDIEDQVERTSRRGSQKPHPSGKSIQQHFVEMAASSTTYQPSKPVENDASMLKKLSNFEDELDNDGGAYGSFPGQFSMPSQMGMQTQFGTPLMPTQLSMPLIPGASFSHLPGRGIYSGPLDGVAEAEIDPSLIESFGEVESSQVETMVSQSSDVQPSDEEVVNIDAIKTENESDIPLYLLDLCEGPAGNLHLFGRILSNKGENTESCMVTVKNVMRCLFFKPRMELMFTETGEITDMLVDGVVLKGNPLFERHLMKNFYNEMEVLRKDYGIKKIMYKLVKRKLLKYGPSTEELYIKVCYPYAFPQLGKHHFSGTCYSDVYGVNSPITELFLVKRKIKGPSWLRLRGAVVSSQNLSTCKVELEVESHKSVSLWVSKDSEEIAVPQISIAAISVKTCFVTPNQPEIFEIAMVYNKKCSIDDMSVKEVKSDNQFIGIRKLPSFQWPKEMKAFLSKRPYFRIYEQERGMLAHFMKFLETIDPDVVVSHDTHQLVLETLLKRCNALNIPLRVSFSRLKLGKKMTTPFTAGRLFCDTRMLTKELYPGRGNYDLSACVYDLVTKAPPKDSNFYTRNAFTMGEVKRCFGDAPDSMKNLLVMAQANSKFALDSFNLLLKIQALPLTKELTNIAGNTWNRSIQCARSERNDFLLMHEFHRHKYILDHTFEKHSISSKNAADDWYHVTVPQQ</sequence>
<feature type="compositionally biased region" description="Low complexity" evidence="1">
    <location>
        <begin position="1"/>
        <end position="14"/>
    </location>
</feature>
<dbReference type="GO" id="GO:0006272">
    <property type="term" value="P:leading strand elongation"/>
    <property type="evidence" value="ECO:0007669"/>
    <property type="project" value="TreeGrafter"/>
</dbReference>
<dbReference type="GO" id="GO:0003887">
    <property type="term" value="F:DNA-directed DNA polymerase activity"/>
    <property type="evidence" value="ECO:0007669"/>
    <property type="project" value="UniProtKB-EC"/>
</dbReference>
<evidence type="ECO:0000313" key="4">
    <source>
        <dbReference type="EMBL" id="EKX72573.1"/>
    </source>
</evidence>
<dbReference type="PANTHER" id="PTHR45861:SF1">
    <property type="entry name" value="DNA POLYMERASE ALPHA CATALYTIC SUBUNIT"/>
    <property type="match status" value="1"/>
</dbReference>
<dbReference type="RefSeq" id="XP_004832025.1">
    <property type="nucleotide sequence ID" value="XM_004831968.1"/>
</dbReference>
<dbReference type="GO" id="GO:0003688">
    <property type="term" value="F:DNA replication origin binding"/>
    <property type="evidence" value="ECO:0007669"/>
    <property type="project" value="TreeGrafter"/>
</dbReference>
<dbReference type="Pfam" id="PF03104">
    <property type="entry name" value="DNA_pol_B_exo1"/>
    <property type="match status" value="1"/>
</dbReference>
<dbReference type="GeneID" id="15804975"/>
<dbReference type="InterPro" id="IPR036397">
    <property type="entry name" value="RNaseH_sf"/>
</dbReference>
<keyword evidence="5" id="KW-1185">Reference proteome</keyword>
<dbReference type="Gene3D" id="6.10.10.100">
    <property type="match status" value="1"/>
</dbReference>
<dbReference type="InterPro" id="IPR024647">
    <property type="entry name" value="DNA_pol_a_cat_su_N"/>
</dbReference>
<evidence type="ECO:0000259" key="2">
    <source>
        <dbReference type="Pfam" id="PF03104"/>
    </source>
</evidence>
<dbReference type="GO" id="GO:0003697">
    <property type="term" value="F:single-stranded DNA binding"/>
    <property type="evidence" value="ECO:0007669"/>
    <property type="project" value="TreeGrafter"/>
</dbReference>
<proteinExistence type="predicted"/>
<protein>
    <submittedName>
        <fullName evidence="4">DNA polymerase alpha catalytic subunit, putative</fullName>
        <ecNumber evidence="4">2.7.7.7</ecNumber>
    </submittedName>
</protein>
<feature type="domain" description="DNA polymerase alpha catalytic subunit N-terminal" evidence="3">
    <location>
        <begin position="12"/>
        <end position="62"/>
    </location>
</feature>
<feature type="domain" description="DNA-directed DNA polymerase family B exonuclease" evidence="2">
    <location>
        <begin position="392"/>
        <end position="622"/>
    </location>
</feature>
<dbReference type="STRING" id="1537102.L1LBM0"/>
<dbReference type="GO" id="GO:0003682">
    <property type="term" value="F:chromatin binding"/>
    <property type="evidence" value="ECO:0007669"/>
    <property type="project" value="TreeGrafter"/>
</dbReference>
<dbReference type="VEuPathDB" id="PiroplasmaDB:BEWA_050410"/>
<feature type="region of interest" description="Disordered" evidence="1">
    <location>
        <begin position="50"/>
        <end position="98"/>
    </location>
</feature>
<accession>L1LBM0</accession>
<keyword evidence="4" id="KW-0808">Transferase</keyword>
<dbReference type="eggNOG" id="KOG0970">
    <property type="taxonomic scope" value="Eukaryota"/>
</dbReference>
<name>L1LBM0_THEEQ</name>
<dbReference type="Gene3D" id="3.30.70.2820">
    <property type="match status" value="1"/>
</dbReference>
<dbReference type="SUPFAM" id="SSF53098">
    <property type="entry name" value="Ribonuclease H-like"/>
    <property type="match status" value="1"/>
</dbReference>
<comment type="caution">
    <text evidence="4">The sequence shown here is derived from an EMBL/GenBank/DDBJ whole genome shotgun (WGS) entry which is preliminary data.</text>
</comment>
<dbReference type="Pfam" id="PF12254">
    <property type="entry name" value="DNA_pol_alpha_N"/>
    <property type="match status" value="1"/>
</dbReference>
<dbReference type="GO" id="GO:0005658">
    <property type="term" value="C:alpha DNA polymerase:primase complex"/>
    <property type="evidence" value="ECO:0007669"/>
    <property type="project" value="TreeGrafter"/>
</dbReference>
<dbReference type="OrthoDB" id="360491at2759"/>